<keyword evidence="1" id="KW-0812">Transmembrane</keyword>
<evidence type="ECO:0000313" key="2">
    <source>
        <dbReference type="EMBL" id="DAF97343.1"/>
    </source>
</evidence>
<name>A0A8S5US84_9CAUD</name>
<sequence length="81" mass="9176">MTKNYQILRGLYERIESVWVKDPISSSVPVSVTRQEQVALWYVLHHTNLSRKISRAELINQILVSCLLGVAIAACIIIAVR</sequence>
<organism evidence="2">
    <name type="scientific">Myoviridae sp. ctGgs6</name>
    <dbReference type="NCBI Taxonomy" id="2825072"/>
    <lineage>
        <taxon>Viruses</taxon>
        <taxon>Duplodnaviria</taxon>
        <taxon>Heunggongvirae</taxon>
        <taxon>Uroviricota</taxon>
        <taxon>Caudoviricetes</taxon>
    </lineage>
</organism>
<evidence type="ECO:0000256" key="1">
    <source>
        <dbReference type="SAM" id="Phobius"/>
    </source>
</evidence>
<proteinExistence type="predicted"/>
<protein>
    <submittedName>
        <fullName evidence="2">Uncharacterized protein</fullName>
    </submittedName>
</protein>
<keyword evidence="1" id="KW-1133">Transmembrane helix</keyword>
<keyword evidence="1" id="KW-0472">Membrane</keyword>
<reference evidence="2" key="1">
    <citation type="journal article" date="2021" name="Proc. Natl. Acad. Sci. U.S.A.">
        <title>A Catalog of Tens of Thousands of Viruses from Human Metagenomes Reveals Hidden Associations with Chronic Diseases.</title>
        <authorList>
            <person name="Tisza M.J."/>
            <person name="Buck C.B."/>
        </authorList>
    </citation>
    <scope>NUCLEOTIDE SEQUENCE</scope>
    <source>
        <strain evidence="2">CtGgs6</strain>
    </source>
</reference>
<dbReference type="EMBL" id="BK016132">
    <property type="protein sequence ID" value="DAF97343.1"/>
    <property type="molecule type" value="Genomic_DNA"/>
</dbReference>
<accession>A0A8S5US84</accession>
<feature type="transmembrane region" description="Helical" evidence="1">
    <location>
        <begin position="58"/>
        <end position="80"/>
    </location>
</feature>